<proteinExistence type="predicted"/>
<gene>
    <name evidence="1" type="ORF">Nepgr_029305</name>
</gene>
<sequence>MALTSALAVSTMVVNGSGGGADEDNVYAKWEDRENLEMTVMDGQEAAVEVLYKPETEVSALDRGGVREVVKKTIADLFDQYLEDMRMVRNVQELLSPDHSQDETAEQGVTVDFERRWREQQVTELDVFAHRLRLVLENSLLQ</sequence>
<protein>
    <submittedName>
        <fullName evidence="1">Uncharacterized protein</fullName>
    </submittedName>
</protein>
<organism evidence="1 2">
    <name type="scientific">Nepenthes gracilis</name>
    <name type="common">Slender pitcher plant</name>
    <dbReference type="NCBI Taxonomy" id="150966"/>
    <lineage>
        <taxon>Eukaryota</taxon>
        <taxon>Viridiplantae</taxon>
        <taxon>Streptophyta</taxon>
        <taxon>Embryophyta</taxon>
        <taxon>Tracheophyta</taxon>
        <taxon>Spermatophyta</taxon>
        <taxon>Magnoliopsida</taxon>
        <taxon>eudicotyledons</taxon>
        <taxon>Gunneridae</taxon>
        <taxon>Pentapetalae</taxon>
        <taxon>Caryophyllales</taxon>
        <taxon>Nepenthaceae</taxon>
        <taxon>Nepenthes</taxon>
    </lineage>
</organism>
<dbReference type="Proteomes" id="UP001279734">
    <property type="component" value="Unassembled WGS sequence"/>
</dbReference>
<dbReference type="AlphaFoldDB" id="A0AAD3Y2W3"/>
<evidence type="ECO:0000313" key="1">
    <source>
        <dbReference type="EMBL" id="GMH27462.1"/>
    </source>
</evidence>
<keyword evidence="2" id="KW-1185">Reference proteome</keyword>
<accession>A0AAD3Y2W3</accession>
<comment type="caution">
    <text evidence="1">The sequence shown here is derived from an EMBL/GenBank/DDBJ whole genome shotgun (WGS) entry which is preliminary data.</text>
</comment>
<dbReference type="EMBL" id="BSYO01000033">
    <property type="protein sequence ID" value="GMH27462.1"/>
    <property type="molecule type" value="Genomic_DNA"/>
</dbReference>
<name>A0AAD3Y2W3_NEPGR</name>
<evidence type="ECO:0000313" key="2">
    <source>
        <dbReference type="Proteomes" id="UP001279734"/>
    </source>
</evidence>
<reference evidence="1" key="1">
    <citation type="submission" date="2023-05" db="EMBL/GenBank/DDBJ databases">
        <title>Nepenthes gracilis genome sequencing.</title>
        <authorList>
            <person name="Fukushima K."/>
        </authorList>
    </citation>
    <scope>NUCLEOTIDE SEQUENCE</scope>
    <source>
        <strain evidence="1">SING2019-196</strain>
    </source>
</reference>